<feature type="non-terminal residue" evidence="1">
    <location>
        <position position="47"/>
    </location>
</feature>
<dbReference type="EMBL" id="CAJVPT010019540">
    <property type="protein sequence ID" value="CAG8641989.1"/>
    <property type="molecule type" value="Genomic_DNA"/>
</dbReference>
<dbReference type="Proteomes" id="UP000789525">
    <property type="component" value="Unassembled WGS sequence"/>
</dbReference>
<reference evidence="1" key="1">
    <citation type="submission" date="2021-06" db="EMBL/GenBank/DDBJ databases">
        <authorList>
            <person name="Kallberg Y."/>
            <person name="Tangrot J."/>
            <person name="Rosling A."/>
        </authorList>
    </citation>
    <scope>NUCLEOTIDE SEQUENCE</scope>
    <source>
        <strain evidence="1">CL356</strain>
    </source>
</reference>
<protein>
    <submittedName>
        <fullName evidence="1">6598_t:CDS:1</fullName>
    </submittedName>
</protein>
<sequence length="47" mass="5277">MATLLAKEVKSLKTVPKHPFSSYRSLEEVLAKYDLNNGVTSIPQFKP</sequence>
<name>A0ACA9NDX3_9GLOM</name>
<organism evidence="1 2">
    <name type="scientific">Acaulospora colombiana</name>
    <dbReference type="NCBI Taxonomy" id="27376"/>
    <lineage>
        <taxon>Eukaryota</taxon>
        <taxon>Fungi</taxon>
        <taxon>Fungi incertae sedis</taxon>
        <taxon>Mucoromycota</taxon>
        <taxon>Glomeromycotina</taxon>
        <taxon>Glomeromycetes</taxon>
        <taxon>Diversisporales</taxon>
        <taxon>Acaulosporaceae</taxon>
        <taxon>Acaulospora</taxon>
    </lineage>
</organism>
<evidence type="ECO:0000313" key="1">
    <source>
        <dbReference type="EMBL" id="CAG8641989.1"/>
    </source>
</evidence>
<proteinExistence type="predicted"/>
<evidence type="ECO:0000313" key="2">
    <source>
        <dbReference type="Proteomes" id="UP000789525"/>
    </source>
</evidence>
<gene>
    <name evidence="1" type="ORF">ACOLOM_LOCUS7970</name>
</gene>
<comment type="caution">
    <text evidence="1">The sequence shown here is derived from an EMBL/GenBank/DDBJ whole genome shotgun (WGS) entry which is preliminary data.</text>
</comment>
<keyword evidence="2" id="KW-1185">Reference proteome</keyword>
<accession>A0ACA9NDX3</accession>